<dbReference type="AlphaFoldDB" id="A0A0S1XB32"/>
<feature type="transmembrane region" description="Helical" evidence="1">
    <location>
        <begin position="44"/>
        <end position="64"/>
    </location>
</feature>
<dbReference type="STRING" id="55802.TBCH5v1_0995"/>
<evidence type="ECO:0000313" key="2">
    <source>
        <dbReference type="EMBL" id="ALM74940.1"/>
    </source>
</evidence>
<gene>
    <name evidence="2" type="ORF">TBCH5v1_0995</name>
</gene>
<name>A0A0S1XB32_THEBA</name>
<dbReference type="GO" id="GO:0015128">
    <property type="term" value="F:gluconate transmembrane transporter activity"/>
    <property type="evidence" value="ECO:0007669"/>
    <property type="project" value="InterPro"/>
</dbReference>
<reference evidence="2 3" key="1">
    <citation type="journal article" date="2016" name="Genome Announc.">
        <title>Complete genome sequence of the hyperthermophilic and piezophilic archaeon Thermococcus barophilus Ch5, capable of growth at the expense of hydrogenogenesis from carbon monoxide and formate.</title>
        <authorList>
            <person name="Oger P."/>
            <person name="Sokolova T.G."/>
            <person name="Kozhevnikova D.A."/>
            <person name="Taranov E.A."/>
            <person name="Vannier P."/>
            <person name="Lee H.S."/>
            <person name="Kwon K.K."/>
            <person name="Kang S.G."/>
            <person name="Lee J.H."/>
            <person name="Bonch-Osmolovskaya E.A."/>
            <person name="Lebedinsky A.V."/>
        </authorList>
    </citation>
    <scope>NUCLEOTIDE SEQUENCE [LARGE SCALE GENOMIC DNA]</scope>
    <source>
        <strain evidence="3">Ch5</strain>
    </source>
</reference>
<dbReference type="PATRIC" id="fig|55802.8.peg.987"/>
<evidence type="ECO:0000256" key="1">
    <source>
        <dbReference type="SAM" id="Phobius"/>
    </source>
</evidence>
<evidence type="ECO:0000313" key="3">
    <source>
        <dbReference type="Proteomes" id="UP000066042"/>
    </source>
</evidence>
<dbReference type="Proteomes" id="UP000066042">
    <property type="component" value="Chromosome"/>
</dbReference>
<keyword evidence="1" id="KW-0812">Transmembrane</keyword>
<accession>A0A0S1XB32</accession>
<sequence length="464" mass="48290">MCILIDALYGREGNSMVPGSILLLLLAIAVGLIILFTGKYRVHAFLVLLAAAYFVGIFSGLGLAKTVDAIAAGFGGTLKSIGIVIAAGTIIGYILEKSGGAISMAEAVLKIVGKHRVPHAMSIIGYIVSIPVFCDSGFVILSPLNKALSKRAGISLAVTAVALSTGLYATHTLVPPTPGPIAAAANLNADLGLVILLGLIASIPAALAGLYYGLKVGSKIYIEPDIEESYEDLIKKYGKLPPAKWAFAPLVVPIILIVLKSIADFPSHPFGTGMAKEFFDFIGHPITALLLGVLLSFKLVDKLDEHVYGPTGWVAEGLKNAAIIILITGAGGSFGYVLRQTGIGDYIGTTLSSYHLGLILPFIIAALLKTAQGSSTVAIITTSALLAPLLPSLGLSTPYGRALTVLAIGAGSMVVSHANDSYFWVVTQFSNMDVMQGYKLQTVATFVEGIVAAIVILIMGAVLL</sequence>
<dbReference type="Pfam" id="PF02447">
    <property type="entry name" value="GntP_permease"/>
    <property type="match status" value="1"/>
</dbReference>
<dbReference type="EMBL" id="CP013050">
    <property type="protein sequence ID" value="ALM74940.1"/>
    <property type="molecule type" value="Genomic_DNA"/>
</dbReference>
<protein>
    <submittedName>
        <fullName evidence="2">D-glycerate transporter</fullName>
    </submittedName>
</protein>
<feature type="transmembrane region" description="Helical" evidence="1">
    <location>
        <begin position="399"/>
        <end position="419"/>
    </location>
</feature>
<dbReference type="PANTHER" id="PTHR30354:SF11">
    <property type="entry name" value="PERMEASE"/>
    <property type="match status" value="1"/>
</dbReference>
<dbReference type="PIRSF" id="PIRSF002746">
    <property type="entry name" value="Gluconate_transporter"/>
    <property type="match status" value="1"/>
</dbReference>
<dbReference type="InterPro" id="IPR003474">
    <property type="entry name" value="Glcn_transporter"/>
</dbReference>
<feature type="transmembrane region" description="Helical" evidence="1">
    <location>
        <begin position="351"/>
        <end position="368"/>
    </location>
</feature>
<feature type="transmembrane region" description="Helical" evidence="1">
    <location>
        <begin position="321"/>
        <end position="339"/>
    </location>
</feature>
<dbReference type="GO" id="GO:0005886">
    <property type="term" value="C:plasma membrane"/>
    <property type="evidence" value="ECO:0007669"/>
    <property type="project" value="TreeGrafter"/>
</dbReference>
<proteinExistence type="predicted"/>
<feature type="transmembrane region" description="Helical" evidence="1">
    <location>
        <begin position="153"/>
        <end position="171"/>
    </location>
</feature>
<feature type="transmembrane region" description="Helical" evidence="1">
    <location>
        <begin position="191"/>
        <end position="214"/>
    </location>
</feature>
<organism evidence="2 3">
    <name type="scientific">Thermococcus barophilus</name>
    <dbReference type="NCBI Taxonomy" id="55802"/>
    <lineage>
        <taxon>Archaea</taxon>
        <taxon>Methanobacteriati</taxon>
        <taxon>Methanobacteriota</taxon>
        <taxon>Thermococci</taxon>
        <taxon>Thermococcales</taxon>
        <taxon>Thermococcaceae</taxon>
        <taxon>Thermococcus</taxon>
    </lineage>
</organism>
<feature type="transmembrane region" description="Helical" evidence="1">
    <location>
        <begin position="375"/>
        <end position="393"/>
    </location>
</feature>
<keyword evidence="1" id="KW-1133">Transmembrane helix</keyword>
<feature type="transmembrane region" description="Helical" evidence="1">
    <location>
        <begin position="440"/>
        <end position="463"/>
    </location>
</feature>
<feature type="transmembrane region" description="Helical" evidence="1">
    <location>
        <begin position="245"/>
        <end position="262"/>
    </location>
</feature>
<feature type="transmembrane region" description="Helical" evidence="1">
    <location>
        <begin position="282"/>
        <end position="300"/>
    </location>
</feature>
<dbReference type="NCBIfam" id="TIGR00791">
    <property type="entry name" value="gntP"/>
    <property type="match status" value="1"/>
</dbReference>
<feature type="transmembrane region" description="Helical" evidence="1">
    <location>
        <begin position="123"/>
        <end position="141"/>
    </location>
</feature>
<keyword evidence="1" id="KW-0472">Membrane</keyword>
<dbReference type="PANTHER" id="PTHR30354">
    <property type="entry name" value="GNT FAMILY GLUCONATE TRANSPORTER"/>
    <property type="match status" value="1"/>
</dbReference>
<feature type="transmembrane region" description="Helical" evidence="1">
    <location>
        <begin position="76"/>
        <end position="95"/>
    </location>
</feature>
<feature type="transmembrane region" description="Helical" evidence="1">
    <location>
        <begin position="21"/>
        <end position="38"/>
    </location>
</feature>